<accession>A0A511DH61</accession>
<proteinExistence type="predicted"/>
<dbReference type="Pfam" id="PF10615">
    <property type="entry name" value="DUF2470"/>
    <property type="match status" value="1"/>
</dbReference>
<protein>
    <recommendedName>
        <fullName evidence="2">DUF2470 domain-containing protein</fullName>
    </recommendedName>
</protein>
<evidence type="ECO:0000259" key="2">
    <source>
        <dbReference type="Pfam" id="PF10615"/>
    </source>
</evidence>
<dbReference type="Proteomes" id="UP000321685">
    <property type="component" value="Unassembled WGS sequence"/>
</dbReference>
<dbReference type="InterPro" id="IPR037119">
    <property type="entry name" value="Haem_oxidase_HugZ-like_sf"/>
</dbReference>
<evidence type="ECO:0000313" key="3">
    <source>
        <dbReference type="EMBL" id="GEL24121.1"/>
    </source>
</evidence>
<keyword evidence="4" id="KW-1185">Reference proteome</keyword>
<dbReference type="OrthoDB" id="3381348at2"/>
<dbReference type="EMBL" id="BJVJ01000028">
    <property type="protein sequence ID" value="GEL24121.1"/>
    <property type="molecule type" value="Genomic_DNA"/>
</dbReference>
<dbReference type="SUPFAM" id="SSF50475">
    <property type="entry name" value="FMN-binding split barrel"/>
    <property type="match status" value="1"/>
</dbReference>
<evidence type="ECO:0000256" key="1">
    <source>
        <dbReference type="SAM" id="MobiDB-lite"/>
    </source>
</evidence>
<dbReference type="InterPro" id="IPR019595">
    <property type="entry name" value="DUF2470"/>
</dbReference>
<sequence length="272" mass="29488">MGTTRLRRPPTPTDAERARSLTTRGGRAALVGTGGPEPVVPVYHHVLADGSAILLLDEHSTIVEQARLDPRGEIPVMLELADYAAVDLREPVRALLWITGWLRVPADDEARHAALHAADARPHHRLLDLGHGATLVRIDPGSAVLADAEGTASLAPVELAAAYPDPFCMLEERWLSHLEDVHPEVFISLARHLPAPLRATPGARIRPLGVDRCGIRLRIETPTGDHDVRLAWPQEATTVQELRTQLTALVGCGYGRPAEELDASYAGEEQQG</sequence>
<dbReference type="AlphaFoldDB" id="A0A511DH61"/>
<evidence type="ECO:0000313" key="4">
    <source>
        <dbReference type="Proteomes" id="UP000321685"/>
    </source>
</evidence>
<feature type="domain" description="DUF2470" evidence="2">
    <location>
        <begin position="171"/>
        <end position="249"/>
    </location>
</feature>
<gene>
    <name evidence="3" type="ORF">PSU4_30750</name>
</gene>
<comment type="caution">
    <text evidence="3">The sequence shown here is derived from an EMBL/GenBank/DDBJ whole genome shotgun (WGS) entry which is preliminary data.</text>
</comment>
<organism evidence="3 4">
    <name type="scientific">Pseudonocardia sulfidoxydans NBRC 16205</name>
    <dbReference type="NCBI Taxonomy" id="1223511"/>
    <lineage>
        <taxon>Bacteria</taxon>
        <taxon>Bacillati</taxon>
        <taxon>Actinomycetota</taxon>
        <taxon>Actinomycetes</taxon>
        <taxon>Pseudonocardiales</taxon>
        <taxon>Pseudonocardiaceae</taxon>
        <taxon>Pseudonocardia</taxon>
    </lineage>
</organism>
<reference evidence="3 4" key="1">
    <citation type="submission" date="2019-07" db="EMBL/GenBank/DDBJ databases">
        <title>Whole genome shotgun sequence of Pseudonocardia sulfidoxydans NBRC 16205.</title>
        <authorList>
            <person name="Hosoyama A."/>
            <person name="Uohara A."/>
            <person name="Ohji S."/>
            <person name="Ichikawa N."/>
        </authorList>
    </citation>
    <scope>NUCLEOTIDE SEQUENCE [LARGE SCALE GENOMIC DNA]</scope>
    <source>
        <strain evidence="3 4">NBRC 16205</strain>
    </source>
</reference>
<feature type="region of interest" description="Disordered" evidence="1">
    <location>
        <begin position="1"/>
        <end position="24"/>
    </location>
</feature>
<name>A0A511DH61_9PSEU</name>
<dbReference type="Gene3D" id="3.20.180.10">
    <property type="entry name" value="PNP-oxidase-like"/>
    <property type="match status" value="1"/>
</dbReference>
<dbReference type="RefSeq" id="WP_147108455.1">
    <property type="nucleotide sequence ID" value="NZ_BJVJ01000028.1"/>
</dbReference>